<protein>
    <submittedName>
        <fullName evidence="2">Uncharacterized protein</fullName>
    </submittedName>
</protein>
<proteinExistence type="predicted"/>
<dbReference type="InParanoid" id="A0A0C2YTI1"/>
<evidence type="ECO:0000313" key="2">
    <source>
        <dbReference type="EMBL" id="KIM52978.1"/>
    </source>
</evidence>
<gene>
    <name evidence="2" type="ORF">SCLCIDRAFT_32202</name>
</gene>
<dbReference type="AlphaFoldDB" id="A0A0C2YTI1"/>
<feature type="region of interest" description="Disordered" evidence="1">
    <location>
        <begin position="56"/>
        <end position="118"/>
    </location>
</feature>
<reference evidence="2 3" key="1">
    <citation type="submission" date="2014-04" db="EMBL/GenBank/DDBJ databases">
        <authorList>
            <consortium name="DOE Joint Genome Institute"/>
            <person name="Kuo A."/>
            <person name="Kohler A."/>
            <person name="Nagy L.G."/>
            <person name="Floudas D."/>
            <person name="Copeland A."/>
            <person name="Barry K.W."/>
            <person name="Cichocki N."/>
            <person name="Veneault-Fourrey C."/>
            <person name="LaButti K."/>
            <person name="Lindquist E.A."/>
            <person name="Lipzen A."/>
            <person name="Lundell T."/>
            <person name="Morin E."/>
            <person name="Murat C."/>
            <person name="Sun H."/>
            <person name="Tunlid A."/>
            <person name="Henrissat B."/>
            <person name="Grigoriev I.V."/>
            <person name="Hibbett D.S."/>
            <person name="Martin F."/>
            <person name="Nordberg H.P."/>
            <person name="Cantor M.N."/>
            <person name="Hua S.X."/>
        </authorList>
    </citation>
    <scope>NUCLEOTIDE SEQUENCE [LARGE SCALE GENOMIC DNA]</scope>
    <source>
        <strain evidence="2 3">Foug A</strain>
    </source>
</reference>
<sequence length="204" mass="22297">MSRTSVPAFTDPSLPPPVIPVLSSHIDLVFTPPIILSSREELVFIPAAPPTTVKLISQPAHRKSTPQPTHHPVPESSSTDNNNNMSDGASSESSLTSIESGTIKIPKPEGEAGRPGRGGYNLKAQLAWNPATFSKLKKFVHRSVKNHLDATQCKSHQRESAILLVIQEASKVFPDLDDYHGCWPVHDLMQMHLKYTSGRAQLAQ</sequence>
<evidence type="ECO:0000256" key="1">
    <source>
        <dbReference type="SAM" id="MobiDB-lite"/>
    </source>
</evidence>
<dbReference type="HOGENOM" id="CLU_065614_1_0_1"/>
<feature type="compositionally biased region" description="Low complexity" evidence="1">
    <location>
        <begin position="76"/>
        <end position="103"/>
    </location>
</feature>
<keyword evidence="3" id="KW-1185">Reference proteome</keyword>
<accession>A0A0C2YTI1</accession>
<dbReference type="Proteomes" id="UP000053989">
    <property type="component" value="Unassembled WGS sequence"/>
</dbReference>
<dbReference type="EMBL" id="KN822193">
    <property type="protein sequence ID" value="KIM52978.1"/>
    <property type="molecule type" value="Genomic_DNA"/>
</dbReference>
<dbReference type="OrthoDB" id="2686745at2759"/>
<reference evidence="3" key="2">
    <citation type="submission" date="2015-01" db="EMBL/GenBank/DDBJ databases">
        <title>Evolutionary Origins and Diversification of the Mycorrhizal Mutualists.</title>
        <authorList>
            <consortium name="DOE Joint Genome Institute"/>
            <consortium name="Mycorrhizal Genomics Consortium"/>
            <person name="Kohler A."/>
            <person name="Kuo A."/>
            <person name="Nagy L.G."/>
            <person name="Floudas D."/>
            <person name="Copeland A."/>
            <person name="Barry K.W."/>
            <person name="Cichocki N."/>
            <person name="Veneault-Fourrey C."/>
            <person name="LaButti K."/>
            <person name="Lindquist E.A."/>
            <person name="Lipzen A."/>
            <person name="Lundell T."/>
            <person name="Morin E."/>
            <person name="Murat C."/>
            <person name="Riley R."/>
            <person name="Ohm R."/>
            <person name="Sun H."/>
            <person name="Tunlid A."/>
            <person name="Henrissat B."/>
            <person name="Grigoriev I.V."/>
            <person name="Hibbett D.S."/>
            <person name="Martin F."/>
        </authorList>
    </citation>
    <scope>NUCLEOTIDE SEQUENCE [LARGE SCALE GENOMIC DNA]</scope>
    <source>
        <strain evidence="3">Foug A</strain>
    </source>
</reference>
<organism evidence="2 3">
    <name type="scientific">Scleroderma citrinum Foug A</name>
    <dbReference type="NCBI Taxonomy" id="1036808"/>
    <lineage>
        <taxon>Eukaryota</taxon>
        <taxon>Fungi</taxon>
        <taxon>Dikarya</taxon>
        <taxon>Basidiomycota</taxon>
        <taxon>Agaricomycotina</taxon>
        <taxon>Agaricomycetes</taxon>
        <taxon>Agaricomycetidae</taxon>
        <taxon>Boletales</taxon>
        <taxon>Sclerodermatineae</taxon>
        <taxon>Sclerodermataceae</taxon>
        <taxon>Scleroderma</taxon>
    </lineage>
</organism>
<evidence type="ECO:0000313" key="3">
    <source>
        <dbReference type="Proteomes" id="UP000053989"/>
    </source>
</evidence>
<name>A0A0C2YTI1_9AGAM</name>
<dbReference type="STRING" id="1036808.A0A0C2YTI1"/>